<dbReference type="Pfam" id="PF01636">
    <property type="entry name" value="APH"/>
    <property type="match status" value="1"/>
</dbReference>
<accession>A0ABY8X7W2</accession>
<proteinExistence type="predicted"/>
<dbReference type="Gene3D" id="3.90.1200.10">
    <property type="match status" value="1"/>
</dbReference>
<feature type="domain" description="Aminoglycoside phosphotransferase" evidence="1">
    <location>
        <begin position="59"/>
        <end position="278"/>
    </location>
</feature>
<dbReference type="Proteomes" id="UP001236415">
    <property type="component" value="Chromosome"/>
</dbReference>
<dbReference type="GO" id="GO:0016740">
    <property type="term" value="F:transferase activity"/>
    <property type="evidence" value="ECO:0007669"/>
    <property type="project" value="UniProtKB-KW"/>
</dbReference>
<reference evidence="2 3" key="1">
    <citation type="submission" date="2023-06" db="EMBL/GenBank/DDBJ databases">
        <title>Paenibacillus polygonum sp. nov., an endophytic bacterium, isolated from Polygonum lapathifolium L. in Nanji Wetland National Nature Reserve, South of Poyang Lake, Jiangxi Province, China.</title>
        <authorList>
            <person name="Yu Z."/>
        </authorList>
    </citation>
    <scope>NUCLEOTIDE SEQUENCE [LARGE SCALE GENOMIC DNA]</scope>
    <source>
        <strain evidence="2 3">C31</strain>
    </source>
</reference>
<dbReference type="PANTHER" id="PTHR21310:SF42">
    <property type="entry name" value="BIFUNCTIONAL AAC_APH"/>
    <property type="match status" value="1"/>
</dbReference>
<dbReference type="Gene3D" id="3.30.200.20">
    <property type="entry name" value="Phosphorylase Kinase, domain 1"/>
    <property type="match status" value="1"/>
</dbReference>
<gene>
    <name evidence="2" type="ORF">QPK24_10960</name>
</gene>
<dbReference type="RefSeq" id="WP_285748643.1">
    <property type="nucleotide sequence ID" value="NZ_CP127162.1"/>
</dbReference>
<dbReference type="InterPro" id="IPR002575">
    <property type="entry name" value="Aminoglycoside_PTrfase"/>
</dbReference>
<evidence type="ECO:0000259" key="1">
    <source>
        <dbReference type="Pfam" id="PF01636"/>
    </source>
</evidence>
<sequence>MTCSRWSLKLLERQGCQSFIGNQLQSMKTKYLYLRSLYMISTFVRRIQEVYPNLHIQDVKQNEIGQNNNVFILNESLVFRFPKYKEGLEKLKRETEMLETICKTVTMQIPYPAYKSFNEMEVGKAFMGYKLIEGAPFWKEELLTIKSQDLLDTIASQLVTFLIELHSMEIPKAVVIQKQHESVHRIIENLFIRIREKLFPFMRVDAQKKVVDNFYTFLNNTHNHNLEKTYIHGDFGAGNIIWNRKENRIEGVIDFGGSGLGDPAYDFAGILSSYGKEFFEICTNLYPGGKQISERVHFYRSTFALQEALHGIDHNDQEAFKNGIKEFR</sequence>
<name>A0ABY8X7W2_9BACL</name>
<evidence type="ECO:0000313" key="3">
    <source>
        <dbReference type="Proteomes" id="UP001236415"/>
    </source>
</evidence>
<dbReference type="EMBL" id="CP127162">
    <property type="protein sequence ID" value="WIV21148.1"/>
    <property type="molecule type" value="Genomic_DNA"/>
</dbReference>
<keyword evidence="2" id="KW-0808">Transferase</keyword>
<evidence type="ECO:0000313" key="2">
    <source>
        <dbReference type="EMBL" id="WIV21148.1"/>
    </source>
</evidence>
<dbReference type="PANTHER" id="PTHR21310">
    <property type="entry name" value="AMINOGLYCOSIDE PHOSPHOTRANSFERASE-RELATED-RELATED"/>
    <property type="match status" value="1"/>
</dbReference>
<dbReference type="SUPFAM" id="SSF56112">
    <property type="entry name" value="Protein kinase-like (PK-like)"/>
    <property type="match status" value="1"/>
</dbReference>
<protein>
    <submittedName>
        <fullName evidence="2">Aminoglycoside phosphotransferase family protein</fullName>
        <ecNumber evidence="2">2.7.1.-</ecNumber>
    </submittedName>
</protein>
<keyword evidence="3" id="KW-1185">Reference proteome</keyword>
<organism evidence="2 3">
    <name type="scientific">Paenibacillus polygoni</name>
    <dbReference type="NCBI Taxonomy" id="3050112"/>
    <lineage>
        <taxon>Bacteria</taxon>
        <taxon>Bacillati</taxon>
        <taxon>Bacillota</taxon>
        <taxon>Bacilli</taxon>
        <taxon>Bacillales</taxon>
        <taxon>Paenibacillaceae</taxon>
        <taxon>Paenibacillus</taxon>
    </lineage>
</organism>
<dbReference type="InterPro" id="IPR051678">
    <property type="entry name" value="AGP_Transferase"/>
</dbReference>
<dbReference type="EC" id="2.7.1.-" evidence="2"/>
<dbReference type="InterPro" id="IPR011009">
    <property type="entry name" value="Kinase-like_dom_sf"/>
</dbReference>